<proteinExistence type="predicted"/>
<organism evidence="1">
    <name type="scientific">Eutreptiella gymnastica</name>
    <dbReference type="NCBI Taxonomy" id="73025"/>
    <lineage>
        <taxon>Eukaryota</taxon>
        <taxon>Discoba</taxon>
        <taxon>Euglenozoa</taxon>
        <taxon>Euglenida</taxon>
        <taxon>Spirocuta</taxon>
        <taxon>Euglenophyceae</taxon>
        <taxon>Eutreptiales</taxon>
        <taxon>Eutreptiaceae</taxon>
        <taxon>Eutreptiella</taxon>
    </lineage>
</organism>
<name>A0A7S4FKP1_9EUGL</name>
<accession>A0A7S4FKP1</accession>
<dbReference type="EMBL" id="HBJA01032277">
    <property type="protein sequence ID" value="CAE0799637.1"/>
    <property type="molecule type" value="Transcribed_RNA"/>
</dbReference>
<dbReference type="AlphaFoldDB" id="A0A7S4FKP1"/>
<evidence type="ECO:0000313" key="1">
    <source>
        <dbReference type="EMBL" id="CAE0799637.1"/>
    </source>
</evidence>
<protein>
    <submittedName>
        <fullName evidence="1">Uncharacterized protein</fullName>
    </submittedName>
</protein>
<sequence length="96" mass="10540">MEGRCVSMSPIEPGNDLTAGYCTHVDAEGDKLFEWYKGMFNGQTGRGTGRLLGGTGKYQSVKGNHTYSYQSEKIQGDAFNGTGLKLGRYWYAADEL</sequence>
<gene>
    <name evidence="1" type="ORF">EGYM00163_LOCUS10758</name>
</gene>
<reference evidence="1" key="1">
    <citation type="submission" date="2021-01" db="EMBL/GenBank/DDBJ databases">
        <authorList>
            <person name="Corre E."/>
            <person name="Pelletier E."/>
            <person name="Niang G."/>
            <person name="Scheremetjew M."/>
            <person name="Finn R."/>
            <person name="Kale V."/>
            <person name="Holt S."/>
            <person name="Cochrane G."/>
            <person name="Meng A."/>
            <person name="Brown T."/>
            <person name="Cohen L."/>
        </authorList>
    </citation>
    <scope>NUCLEOTIDE SEQUENCE</scope>
    <source>
        <strain evidence="1">CCMP1594</strain>
    </source>
</reference>